<feature type="binding site" evidence="15">
    <location>
        <position position="278"/>
    </location>
    <ligand>
        <name>Mg(2+)</name>
        <dbReference type="ChEBI" id="CHEBI:18420"/>
        <label>1</label>
    </ligand>
</feature>
<dbReference type="EMBL" id="FNZH01000002">
    <property type="protein sequence ID" value="SEJ09725.1"/>
    <property type="molecule type" value="Genomic_DNA"/>
</dbReference>
<comment type="cofactor">
    <cofactor evidence="15">
        <name>Mg(2+)</name>
        <dbReference type="ChEBI" id="CHEBI:18420"/>
    </cofactor>
    <cofactor evidence="15">
        <name>Mn(2+)</name>
        <dbReference type="ChEBI" id="CHEBI:29035"/>
    </cofactor>
    <text evidence="15">Binds 2 magnesium or manganese ions per subunit.</text>
</comment>
<proteinExistence type="inferred from homology"/>
<evidence type="ECO:0000256" key="5">
    <source>
        <dbReference type="ARBA" id="ARBA00022490"/>
    </source>
</evidence>
<dbReference type="GO" id="GO:0009252">
    <property type="term" value="P:peptidoglycan biosynthetic process"/>
    <property type="evidence" value="ECO:0007669"/>
    <property type="project" value="UniProtKB-UniRule"/>
</dbReference>
<feature type="binding site" evidence="15">
    <location>
        <position position="292"/>
    </location>
    <ligand>
        <name>Mg(2+)</name>
        <dbReference type="ChEBI" id="CHEBI:18420"/>
        <label>2</label>
    </ligand>
</feature>
<dbReference type="PROSITE" id="PS50975">
    <property type="entry name" value="ATP_GRASP"/>
    <property type="match status" value="1"/>
</dbReference>
<feature type="binding site" evidence="15">
    <location>
        <position position="294"/>
    </location>
    <ligand>
        <name>Mg(2+)</name>
        <dbReference type="ChEBI" id="CHEBI:18420"/>
        <label>2</label>
    </ligand>
</feature>
<dbReference type="InterPro" id="IPR011761">
    <property type="entry name" value="ATP-grasp"/>
</dbReference>
<keyword evidence="8 16" id="KW-0067">ATP-binding</keyword>
<dbReference type="Pfam" id="PF07478">
    <property type="entry name" value="Dala_Dala_lig_C"/>
    <property type="match status" value="1"/>
</dbReference>
<protein>
    <recommendedName>
        <fullName evidence="4 13">D-alanine--D-alanine ligase</fullName>
        <ecNumber evidence="4 13">6.3.2.4</ecNumber>
    </recommendedName>
    <alternativeName>
        <fullName evidence="13">D-Ala-D-Ala ligase</fullName>
    </alternativeName>
    <alternativeName>
        <fullName evidence="13">D-alanylalanine synthetase</fullName>
    </alternativeName>
</protein>
<dbReference type="GO" id="GO:0008716">
    <property type="term" value="F:D-alanine-D-alanine ligase activity"/>
    <property type="evidence" value="ECO:0007669"/>
    <property type="project" value="UniProtKB-UniRule"/>
</dbReference>
<comment type="function">
    <text evidence="13">Cell wall formation.</text>
</comment>
<evidence type="ECO:0000256" key="6">
    <source>
        <dbReference type="ARBA" id="ARBA00022598"/>
    </source>
</evidence>
<evidence type="ECO:0000256" key="14">
    <source>
        <dbReference type="PIRSR" id="PIRSR039102-1"/>
    </source>
</evidence>
<evidence type="ECO:0000256" key="11">
    <source>
        <dbReference type="ARBA" id="ARBA00023316"/>
    </source>
</evidence>
<dbReference type="Proteomes" id="UP000199403">
    <property type="component" value="Unassembled WGS sequence"/>
</dbReference>
<dbReference type="GO" id="GO:0005737">
    <property type="term" value="C:cytoplasm"/>
    <property type="evidence" value="ECO:0007669"/>
    <property type="project" value="UniProtKB-SubCell"/>
</dbReference>
<keyword evidence="15" id="KW-0464">Manganese</keyword>
<dbReference type="InterPro" id="IPR011095">
    <property type="entry name" value="Dala_Dala_lig_C"/>
</dbReference>
<dbReference type="InterPro" id="IPR005905">
    <property type="entry name" value="D_ala_D_ala"/>
</dbReference>
<dbReference type="RefSeq" id="WP_092171170.1">
    <property type="nucleotide sequence ID" value="NZ_FNZH01000002.1"/>
</dbReference>
<dbReference type="GO" id="GO:0046872">
    <property type="term" value="F:metal ion binding"/>
    <property type="evidence" value="ECO:0007669"/>
    <property type="project" value="UniProtKB-KW"/>
</dbReference>
<evidence type="ECO:0000256" key="16">
    <source>
        <dbReference type="PROSITE-ProRule" id="PRU00409"/>
    </source>
</evidence>
<dbReference type="SUPFAM" id="SSF52440">
    <property type="entry name" value="PreATP-grasp domain"/>
    <property type="match status" value="1"/>
</dbReference>
<evidence type="ECO:0000313" key="18">
    <source>
        <dbReference type="EMBL" id="SEJ09725.1"/>
    </source>
</evidence>
<evidence type="ECO:0000256" key="15">
    <source>
        <dbReference type="PIRSR" id="PIRSR039102-3"/>
    </source>
</evidence>
<dbReference type="Gene3D" id="3.30.470.20">
    <property type="entry name" value="ATP-grasp fold, B domain"/>
    <property type="match status" value="1"/>
</dbReference>
<accession>A0A1H6WBP0</accession>
<evidence type="ECO:0000256" key="9">
    <source>
        <dbReference type="ARBA" id="ARBA00022960"/>
    </source>
</evidence>
<feature type="binding site" evidence="15">
    <location>
        <position position="292"/>
    </location>
    <ligand>
        <name>Mg(2+)</name>
        <dbReference type="ChEBI" id="CHEBI:18420"/>
        <label>1</label>
    </ligand>
</feature>
<dbReference type="GO" id="GO:0008360">
    <property type="term" value="P:regulation of cell shape"/>
    <property type="evidence" value="ECO:0007669"/>
    <property type="project" value="UniProtKB-KW"/>
</dbReference>
<name>A0A1H6WBP0_9BACT</name>
<evidence type="ECO:0000256" key="4">
    <source>
        <dbReference type="ARBA" id="ARBA00012216"/>
    </source>
</evidence>
<keyword evidence="10 13" id="KW-0573">Peptidoglycan synthesis</keyword>
<dbReference type="PROSITE" id="PS00843">
    <property type="entry name" value="DALA_DALA_LIGASE_1"/>
    <property type="match status" value="1"/>
</dbReference>
<dbReference type="Pfam" id="PF01820">
    <property type="entry name" value="Dala_Dala_lig_N"/>
    <property type="match status" value="1"/>
</dbReference>
<comment type="cofactor">
    <cofactor evidence="1">
        <name>Mn(2+)</name>
        <dbReference type="ChEBI" id="CHEBI:29035"/>
    </cofactor>
</comment>
<evidence type="ECO:0000256" key="13">
    <source>
        <dbReference type="HAMAP-Rule" id="MF_00047"/>
    </source>
</evidence>
<feature type="domain" description="ATP-grasp" evidence="17">
    <location>
        <begin position="125"/>
        <end position="325"/>
    </location>
</feature>
<dbReference type="AlphaFoldDB" id="A0A1H6WBP0"/>
<dbReference type="NCBIfam" id="NF002527">
    <property type="entry name" value="PRK01966.1-3"/>
    <property type="match status" value="1"/>
</dbReference>
<keyword evidence="11 13" id="KW-0961">Cell wall biogenesis/degradation</keyword>
<dbReference type="GO" id="GO:0005524">
    <property type="term" value="F:ATP binding"/>
    <property type="evidence" value="ECO:0007669"/>
    <property type="project" value="UniProtKB-UniRule"/>
</dbReference>
<dbReference type="HAMAP" id="MF_00047">
    <property type="entry name" value="Dala_Dala_lig"/>
    <property type="match status" value="1"/>
</dbReference>
<dbReference type="OrthoDB" id="9813261at2"/>
<evidence type="ECO:0000256" key="8">
    <source>
        <dbReference type="ARBA" id="ARBA00022840"/>
    </source>
</evidence>
<keyword evidence="19" id="KW-1185">Reference proteome</keyword>
<dbReference type="InterPro" id="IPR013815">
    <property type="entry name" value="ATP_grasp_subdomain_1"/>
</dbReference>
<sequence length="329" mass="37055">MEKKHIALIMGGYTGEAVVSEKSAAVVAQHLDRERYQVYPLHIYPGNWYLEAEDGKHWPVDKNAFTVQKDGELIRFDGVFNIIHGSPGEDGKLAGYFDMLGIPYTTCDALTSSITMNKGYTKAILSGIEDLHLARSLQLFSHGPETATEVLAQLRLPYFVKPNNGGSSIGMSKVKQAEELEEALSKAFQEDRQVLVEEFVTGREFSIGIYRANGKVTVLPATEIISSKEFFDFEAKYSPGVSEEITPGRMDEREVDRVNRIAEQVYRKLNCKGSVRMDYFLEKDTANFFFIEINTVPGQTETSLISQQVRATGKTLKEFYTELIEEMWA</sequence>
<evidence type="ECO:0000256" key="2">
    <source>
        <dbReference type="ARBA" id="ARBA00004496"/>
    </source>
</evidence>
<reference evidence="19" key="1">
    <citation type="submission" date="2016-10" db="EMBL/GenBank/DDBJ databases">
        <authorList>
            <person name="Varghese N."/>
            <person name="Submissions S."/>
        </authorList>
    </citation>
    <scope>NUCLEOTIDE SEQUENCE [LARGE SCALE GENOMIC DNA]</scope>
    <source>
        <strain evidence="19">IBRC-M 10761</strain>
    </source>
</reference>
<dbReference type="UniPathway" id="UPA00219"/>
<gene>
    <name evidence="13" type="primary">ddl</name>
    <name evidence="18" type="ORF">SAMN05192553_102367</name>
</gene>
<feature type="active site" evidence="14">
    <location>
        <position position="16"/>
    </location>
</feature>
<keyword evidence="15" id="KW-0479">Metal-binding</keyword>
<dbReference type="NCBIfam" id="NF002378">
    <property type="entry name" value="PRK01372.1"/>
    <property type="match status" value="1"/>
</dbReference>
<comment type="similarity">
    <text evidence="3 13">Belongs to the D-alanine--D-alanine ligase family.</text>
</comment>
<feature type="active site" evidence="14">
    <location>
        <position position="167"/>
    </location>
</feature>
<evidence type="ECO:0000256" key="10">
    <source>
        <dbReference type="ARBA" id="ARBA00022984"/>
    </source>
</evidence>
<dbReference type="SUPFAM" id="SSF56059">
    <property type="entry name" value="Glutathione synthetase ATP-binding domain-like"/>
    <property type="match status" value="1"/>
</dbReference>
<dbReference type="GO" id="GO:0071555">
    <property type="term" value="P:cell wall organization"/>
    <property type="evidence" value="ECO:0007669"/>
    <property type="project" value="UniProtKB-KW"/>
</dbReference>
<organism evidence="18 19">
    <name type="scientific">Cyclobacterium xiamenense</name>
    <dbReference type="NCBI Taxonomy" id="1297121"/>
    <lineage>
        <taxon>Bacteria</taxon>
        <taxon>Pseudomonadati</taxon>
        <taxon>Bacteroidota</taxon>
        <taxon>Cytophagia</taxon>
        <taxon>Cytophagales</taxon>
        <taxon>Cyclobacteriaceae</taxon>
        <taxon>Cyclobacterium</taxon>
    </lineage>
</organism>
<dbReference type="InterPro" id="IPR000291">
    <property type="entry name" value="D-Ala_lig_Van_CS"/>
</dbReference>
<comment type="subcellular location">
    <subcellularLocation>
        <location evidence="2 13">Cytoplasm</location>
    </subcellularLocation>
</comment>
<keyword evidence="5 13" id="KW-0963">Cytoplasm</keyword>
<keyword evidence="9 13" id="KW-0133">Cell shape</keyword>
<dbReference type="PANTHER" id="PTHR23132">
    <property type="entry name" value="D-ALANINE--D-ALANINE LIGASE"/>
    <property type="match status" value="1"/>
</dbReference>
<keyword evidence="7 16" id="KW-0547">Nucleotide-binding</keyword>
<dbReference type="InterPro" id="IPR016185">
    <property type="entry name" value="PreATP-grasp_dom_sf"/>
</dbReference>
<evidence type="ECO:0000313" key="19">
    <source>
        <dbReference type="Proteomes" id="UP000199403"/>
    </source>
</evidence>
<keyword evidence="15" id="KW-0460">Magnesium</keyword>
<evidence type="ECO:0000259" key="17">
    <source>
        <dbReference type="PROSITE" id="PS50975"/>
    </source>
</evidence>
<dbReference type="PANTHER" id="PTHR23132:SF23">
    <property type="entry name" value="D-ALANINE--D-ALANINE LIGASE B"/>
    <property type="match status" value="1"/>
</dbReference>
<dbReference type="STRING" id="1416801.SAMN05192553_102367"/>
<evidence type="ECO:0000256" key="7">
    <source>
        <dbReference type="ARBA" id="ARBA00022741"/>
    </source>
</evidence>
<comment type="catalytic activity">
    <reaction evidence="12 13">
        <text>2 D-alanine + ATP = D-alanyl-D-alanine + ADP + phosphate + H(+)</text>
        <dbReference type="Rhea" id="RHEA:11224"/>
        <dbReference type="ChEBI" id="CHEBI:15378"/>
        <dbReference type="ChEBI" id="CHEBI:30616"/>
        <dbReference type="ChEBI" id="CHEBI:43474"/>
        <dbReference type="ChEBI" id="CHEBI:57416"/>
        <dbReference type="ChEBI" id="CHEBI:57822"/>
        <dbReference type="ChEBI" id="CHEBI:456216"/>
        <dbReference type="EC" id="6.3.2.4"/>
    </reaction>
</comment>
<evidence type="ECO:0000256" key="3">
    <source>
        <dbReference type="ARBA" id="ARBA00010871"/>
    </source>
</evidence>
<evidence type="ECO:0000256" key="1">
    <source>
        <dbReference type="ARBA" id="ARBA00001936"/>
    </source>
</evidence>
<dbReference type="NCBIfam" id="TIGR01205">
    <property type="entry name" value="D_ala_D_alaTIGR"/>
    <property type="match status" value="1"/>
</dbReference>
<dbReference type="PROSITE" id="PS00844">
    <property type="entry name" value="DALA_DALA_LIGASE_2"/>
    <property type="match status" value="1"/>
</dbReference>
<dbReference type="InterPro" id="IPR011127">
    <property type="entry name" value="Dala_Dala_lig_N"/>
</dbReference>
<keyword evidence="6 13" id="KW-0436">Ligase</keyword>
<dbReference type="Gene3D" id="3.40.50.20">
    <property type="match status" value="1"/>
</dbReference>
<dbReference type="PIRSF" id="PIRSF039102">
    <property type="entry name" value="Ddl/VanB"/>
    <property type="match status" value="1"/>
</dbReference>
<dbReference type="Gene3D" id="3.30.1490.20">
    <property type="entry name" value="ATP-grasp fold, A domain"/>
    <property type="match status" value="1"/>
</dbReference>
<feature type="active site" evidence="14">
    <location>
        <position position="303"/>
    </location>
</feature>
<evidence type="ECO:0000256" key="12">
    <source>
        <dbReference type="ARBA" id="ARBA00047614"/>
    </source>
</evidence>
<comment type="pathway">
    <text evidence="13">Cell wall biogenesis; peptidoglycan biosynthesis.</text>
</comment>
<dbReference type="EC" id="6.3.2.4" evidence="4 13"/>